<evidence type="ECO:0000313" key="2">
    <source>
        <dbReference type="EMBL" id="GEZ61533.1"/>
    </source>
</evidence>
<reference evidence="2" key="1">
    <citation type="journal article" date="2019" name="Sci. Rep.">
        <title>Draft genome of Tanacetum cinerariifolium, the natural source of mosquito coil.</title>
        <authorList>
            <person name="Yamashiro T."/>
            <person name="Shiraishi A."/>
            <person name="Satake H."/>
            <person name="Nakayama K."/>
        </authorList>
    </citation>
    <scope>NUCLEOTIDE SEQUENCE</scope>
</reference>
<organism evidence="2">
    <name type="scientific">Tanacetum cinerariifolium</name>
    <name type="common">Dalmatian daisy</name>
    <name type="synonym">Chrysanthemum cinerariifolium</name>
    <dbReference type="NCBI Taxonomy" id="118510"/>
    <lineage>
        <taxon>Eukaryota</taxon>
        <taxon>Viridiplantae</taxon>
        <taxon>Streptophyta</taxon>
        <taxon>Embryophyta</taxon>
        <taxon>Tracheophyta</taxon>
        <taxon>Spermatophyta</taxon>
        <taxon>Magnoliopsida</taxon>
        <taxon>eudicotyledons</taxon>
        <taxon>Gunneridae</taxon>
        <taxon>Pentapetalae</taxon>
        <taxon>asterids</taxon>
        <taxon>campanulids</taxon>
        <taxon>Asterales</taxon>
        <taxon>Asteraceae</taxon>
        <taxon>Asteroideae</taxon>
        <taxon>Anthemideae</taxon>
        <taxon>Anthemidinae</taxon>
        <taxon>Tanacetum</taxon>
    </lineage>
</organism>
<feature type="region of interest" description="Disordered" evidence="1">
    <location>
        <begin position="61"/>
        <end position="80"/>
    </location>
</feature>
<sequence length="425" mass="48611">RATTTVSSLEAEQGSGNISQNQTKATPSGLSSPRTSSEGSPGCHFTMRDSLFQARPERLSKLPNEPPLEEGNTSRSGEGSSQLLKLMAICTKLSDKVAYLENELTSTKAVYNKALITLTKRGRMIKEIDKDENVNLVKSSKQGEAHETVEHRMDFSIASPQTDDDETLVKTLLNIKRSAAKDKRKAIMQEFGSLKKIKKKEMMQIILDEEIAQRFYEEEQVEILRDEEYAQQKMLVAMERAEEKRNKPPTQAQQRTYMSNYLINIGGYTLKKIKQYPFKEIKMLFDNTIESIRRFVPMQSEGQAADSKAGKGSLKAGESLKRSAEKNYDRNNRLKKRLLTVKSPIVNWKSYCKRDVGYNEIHKADGSYKTYIFFSKMLNDFDRKDLIVLYILFNKKYASTRPGFDDLMIWGDMKIMFELDGDDKV</sequence>
<dbReference type="AlphaFoldDB" id="A0A699IH91"/>
<name>A0A699IH91_TANCI</name>
<feature type="compositionally biased region" description="Polar residues" evidence="1">
    <location>
        <begin position="71"/>
        <end position="80"/>
    </location>
</feature>
<proteinExistence type="predicted"/>
<protein>
    <submittedName>
        <fullName evidence="2">Uncharacterized protein</fullName>
    </submittedName>
</protein>
<evidence type="ECO:0000256" key="1">
    <source>
        <dbReference type="SAM" id="MobiDB-lite"/>
    </source>
</evidence>
<feature type="non-terminal residue" evidence="2">
    <location>
        <position position="1"/>
    </location>
</feature>
<feature type="compositionally biased region" description="Polar residues" evidence="1">
    <location>
        <begin position="1"/>
        <end position="39"/>
    </location>
</feature>
<feature type="region of interest" description="Disordered" evidence="1">
    <location>
        <begin position="1"/>
        <end position="46"/>
    </location>
</feature>
<gene>
    <name evidence="2" type="ORF">Tci_533506</name>
</gene>
<comment type="caution">
    <text evidence="2">The sequence shown here is derived from an EMBL/GenBank/DDBJ whole genome shotgun (WGS) entry which is preliminary data.</text>
</comment>
<dbReference type="EMBL" id="BKCJ010300864">
    <property type="protein sequence ID" value="GEZ61533.1"/>
    <property type="molecule type" value="Genomic_DNA"/>
</dbReference>
<feature type="region of interest" description="Disordered" evidence="1">
    <location>
        <begin position="300"/>
        <end position="326"/>
    </location>
</feature>
<accession>A0A699IH91</accession>